<name>A0ABS6YGV4_9ACTN</name>
<evidence type="ECO:0000256" key="3">
    <source>
        <dbReference type="ARBA" id="ARBA00022553"/>
    </source>
</evidence>
<keyword evidence="4" id="KW-0808">Transferase</keyword>
<comment type="caution">
    <text evidence="11">The sequence shown here is derived from an EMBL/GenBank/DDBJ whole genome shotgun (WGS) entry which is preliminary data.</text>
</comment>
<dbReference type="GO" id="GO:0016301">
    <property type="term" value="F:kinase activity"/>
    <property type="evidence" value="ECO:0007669"/>
    <property type="project" value="UniProtKB-KW"/>
</dbReference>
<keyword evidence="12" id="KW-1185">Reference proteome</keyword>
<dbReference type="EC" id="2.7.13.3" evidence="2"/>
<evidence type="ECO:0000256" key="4">
    <source>
        <dbReference type="ARBA" id="ARBA00022679"/>
    </source>
</evidence>
<evidence type="ECO:0000256" key="8">
    <source>
        <dbReference type="ARBA" id="ARBA00023012"/>
    </source>
</evidence>
<feature type="transmembrane region" description="Helical" evidence="9">
    <location>
        <begin position="94"/>
        <end position="113"/>
    </location>
</feature>
<dbReference type="Gene3D" id="1.20.5.1930">
    <property type="match status" value="1"/>
</dbReference>
<keyword evidence="9" id="KW-1133">Transmembrane helix</keyword>
<evidence type="ECO:0000313" key="12">
    <source>
        <dbReference type="Proteomes" id="UP001197114"/>
    </source>
</evidence>
<dbReference type="Pfam" id="PF07730">
    <property type="entry name" value="HisKA_3"/>
    <property type="match status" value="1"/>
</dbReference>
<keyword evidence="5" id="KW-0547">Nucleotide-binding</keyword>
<dbReference type="EMBL" id="WMBF01000016">
    <property type="protein sequence ID" value="MBW5420638.1"/>
    <property type="molecule type" value="Genomic_DNA"/>
</dbReference>
<accession>A0ABS6YGV4</accession>
<dbReference type="Gene3D" id="3.30.565.10">
    <property type="entry name" value="Histidine kinase-like ATPase, C-terminal domain"/>
    <property type="match status" value="1"/>
</dbReference>
<sequence>MVMNPRHRLSGAAAKATCAVVSVAAVLTAALTVSDAGWKTVAPMAVTVVVAFTVLGWWPATRPALAPAAVVVAAVTVLGTLVGHPPRSEGHAGLMALVEITMSLLMIFMVVRFESPRRALPLGSCLALSESTVLLRLEIPPTVAQTLGQSAMFMMVGGAAAMAGGYLRSLDSRRLLSVQEARKTQRIQLAADLHDFVAHDVSGIVVLAQAAQVVGGAGQHDQVAPLLQRIEAAGLQALASLDRTVLMLNDSYAEEDGASAGSGDVRSSPYGIRDIADLVERFRASGRSEVTLEFPLTDELVEEVPREVAATAHRTVVEALTNVRRHANSTTSVRVSVRTQGSGRDRALVVDVTNTAQAISAGGFGESRRGGGTGLAGLTERVAALGGTLTAGPYGDEGWQVLALLPLRATPVRVRGSE</sequence>
<gene>
    <name evidence="11" type="ORF">GKQ77_03510</name>
</gene>
<dbReference type="SUPFAM" id="SSF55874">
    <property type="entry name" value="ATPase domain of HSP90 chaperone/DNA topoisomerase II/histidine kinase"/>
    <property type="match status" value="1"/>
</dbReference>
<comment type="catalytic activity">
    <reaction evidence="1">
        <text>ATP + protein L-histidine = ADP + protein N-phospho-L-histidine.</text>
        <dbReference type="EC" id="2.7.13.3"/>
    </reaction>
</comment>
<feature type="transmembrane region" description="Helical" evidence="9">
    <location>
        <begin position="64"/>
        <end position="82"/>
    </location>
</feature>
<dbReference type="InterPro" id="IPR050482">
    <property type="entry name" value="Sensor_HK_TwoCompSys"/>
</dbReference>
<evidence type="ECO:0000256" key="6">
    <source>
        <dbReference type="ARBA" id="ARBA00022777"/>
    </source>
</evidence>
<evidence type="ECO:0000259" key="10">
    <source>
        <dbReference type="Pfam" id="PF07730"/>
    </source>
</evidence>
<feature type="transmembrane region" description="Helical" evidence="9">
    <location>
        <begin position="12"/>
        <end position="33"/>
    </location>
</feature>
<keyword evidence="3" id="KW-0597">Phosphoprotein</keyword>
<evidence type="ECO:0000256" key="1">
    <source>
        <dbReference type="ARBA" id="ARBA00000085"/>
    </source>
</evidence>
<keyword evidence="9" id="KW-0812">Transmembrane</keyword>
<proteinExistence type="predicted"/>
<evidence type="ECO:0000313" key="11">
    <source>
        <dbReference type="EMBL" id="MBW5420638.1"/>
    </source>
</evidence>
<keyword evidence="9" id="KW-0472">Membrane</keyword>
<reference evidence="11 12" key="1">
    <citation type="submission" date="2019-11" db="EMBL/GenBank/DDBJ databases">
        <authorList>
            <person name="Ay H."/>
        </authorList>
    </citation>
    <scope>NUCLEOTIDE SEQUENCE [LARGE SCALE GENOMIC DNA]</scope>
    <source>
        <strain evidence="11 12">BG9H</strain>
    </source>
</reference>
<dbReference type="PANTHER" id="PTHR24421">
    <property type="entry name" value="NITRATE/NITRITE SENSOR PROTEIN NARX-RELATED"/>
    <property type="match status" value="1"/>
</dbReference>
<dbReference type="PANTHER" id="PTHR24421:SF10">
    <property type="entry name" value="NITRATE_NITRITE SENSOR PROTEIN NARQ"/>
    <property type="match status" value="1"/>
</dbReference>
<keyword evidence="7" id="KW-0067">ATP-binding</keyword>
<dbReference type="Proteomes" id="UP001197114">
    <property type="component" value="Unassembled WGS sequence"/>
</dbReference>
<feature type="transmembrane region" description="Helical" evidence="9">
    <location>
        <begin position="40"/>
        <end position="58"/>
    </location>
</feature>
<protein>
    <recommendedName>
        <fullName evidence="2">histidine kinase</fullName>
        <ecNumber evidence="2">2.7.13.3</ecNumber>
    </recommendedName>
</protein>
<evidence type="ECO:0000256" key="9">
    <source>
        <dbReference type="SAM" id="Phobius"/>
    </source>
</evidence>
<evidence type="ECO:0000256" key="2">
    <source>
        <dbReference type="ARBA" id="ARBA00012438"/>
    </source>
</evidence>
<evidence type="ECO:0000256" key="7">
    <source>
        <dbReference type="ARBA" id="ARBA00022840"/>
    </source>
</evidence>
<keyword evidence="8" id="KW-0902">Two-component regulatory system</keyword>
<evidence type="ECO:0000256" key="5">
    <source>
        <dbReference type="ARBA" id="ARBA00022741"/>
    </source>
</evidence>
<keyword evidence="6 11" id="KW-0418">Kinase</keyword>
<organism evidence="11 12">
    <name type="scientific">Streptomyces anatolicus</name>
    <dbReference type="NCBI Taxonomy" id="2675858"/>
    <lineage>
        <taxon>Bacteria</taxon>
        <taxon>Bacillati</taxon>
        <taxon>Actinomycetota</taxon>
        <taxon>Actinomycetes</taxon>
        <taxon>Kitasatosporales</taxon>
        <taxon>Streptomycetaceae</taxon>
        <taxon>Streptomyces</taxon>
    </lineage>
</organism>
<feature type="domain" description="Signal transduction histidine kinase subgroup 3 dimerisation and phosphoacceptor" evidence="10">
    <location>
        <begin position="186"/>
        <end position="248"/>
    </location>
</feature>
<dbReference type="InterPro" id="IPR036890">
    <property type="entry name" value="HATPase_C_sf"/>
</dbReference>
<dbReference type="InterPro" id="IPR011712">
    <property type="entry name" value="Sig_transdc_His_kin_sub3_dim/P"/>
</dbReference>